<organism evidence="2 3">
    <name type="scientific">candidate division WOR-1 bacterium RIFOXYC12_FULL_54_18</name>
    <dbReference type="NCBI Taxonomy" id="1802584"/>
    <lineage>
        <taxon>Bacteria</taxon>
        <taxon>Bacillati</taxon>
        <taxon>Saganbacteria</taxon>
    </lineage>
</organism>
<dbReference type="Proteomes" id="UP000178602">
    <property type="component" value="Unassembled WGS sequence"/>
</dbReference>
<sequence>MKQKTDWNEVAGWYDQLVGEKGSDYHQNVILPGALKLLDPRRGEKVLDLACGQGVLCRELARKGVEVTGIDAAPNLIKAAIERSPRTIKYQVCDAANLKVFADASFDVVTCIMAIQNIEPLDKVISESARVLKNGGGFLIVTSHPCFRIPRQSGWGFDDQRKLQYRRVDSYLSEMKIPIKMHPGFDPGKLTWTFHRPLETYFAALNRAGFTVARLEEWNSHRQSQPGSKARAENRSRQEIPLFLALLAVK</sequence>
<gene>
    <name evidence="2" type="ORF">A3K49_02110</name>
</gene>
<comment type="caution">
    <text evidence="2">The sequence shown here is derived from an EMBL/GenBank/DDBJ whole genome shotgun (WGS) entry which is preliminary data.</text>
</comment>
<dbReference type="AlphaFoldDB" id="A0A1F4T4Z9"/>
<protein>
    <recommendedName>
        <fullName evidence="1">Methyltransferase type 11 domain-containing protein</fullName>
    </recommendedName>
</protein>
<reference evidence="2 3" key="1">
    <citation type="journal article" date="2016" name="Nat. Commun.">
        <title>Thousands of microbial genomes shed light on interconnected biogeochemical processes in an aquifer system.</title>
        <authorList>
            <person name="Anantharaman K."/>
            <person name="Brown C.T."/>
            <person name="Hug L.A."/>
            <person name="Sharon I."/>
            <person name="Castelle C.J."/>
            <person name="Probst A.J."/>
            <person name="Thomas B.C."/>
            <person name="Singh A."/>
            <person name="Wilkins M.J."/>
            <person name="Karaoz U."/>
            <person name="Brodie E.L."/>
            <person name="Williams K.H."/>
            <person name="Hubbard S.S."/>
            <person name="Banfield J.F."/>
        </authorList>
    </citation>
    <scope>NUCLEOTIDE SEQUENCE [LARGE SCALE GENOMIC DNA]</scope>
</reference>
<feature type="domain" description="Methyltransferase type 11" evidence="1">
    <location>
        <begin position="47"/>
        <end position="140"/>
    </location>
</feature>
<accession>A0A1F4T4Z9</accession>
<dbReference type="SUPFAM" id="SSF53335">
    <property type="entry name" value="S-adenosyl-L-methionine-dependent methyltransferases"/>
    <property type="match status" value="1"/>
</dbReference>
<evidence type="ECO:0000313" key="3">
    <source>
        <dbReference type="Proteomes" id="UP000178602"/>
    </source>
</evidence>
<dbReference type="InterPro" id="IPR013216">
    <property type="entry name" value="Methyltransf_11"/>
</dbReference>
<dbReference type="CDD" id="cd02440">
    <property type="entry name" value="AdoMet_MTases"/>
    <property type="match status" value="1"/>
</dbReference>
<evidence type="ECO:0000313" key="2">
    <source>
        <dbReference type="EMBL" id="OGC27788.1"/>
    </source>
</evidence>
<dbReference type="InterPro" id="IPR029063">
    <property type="entry name" value="SAM-dependent_MTases_sf"/>
</dbReference>
<dbReference type="EMBL" id="MEUG01000001">
    <property type="protein sequence ID" value="OGC27788.1"/>
    <property type="molecule type" value="Genomic_DNA"/>
</dbReference>
<name>A0A1F4T4Z9_UNCSA</name>
<proteinExistence type="predicted"/>
<dbReference type="GO" id="GO:0008757">
    <property type="term" value="F:S-adenosylmethionine-dependent methyltransferase activity"/>
    <property type="evidence" value="ECO:0007669"/>
    <property type="project" value="InterPro"/>
</dbReference>
<dbReference type="Gene3D" id="3.40.50.150">
    <property type="entry name" value="Vaccinia Virus protein VP39"/>
    <property type="match status" value="1"/>
</dbReference>
<evidence type="ECO:0000259" key="1">
    <source>
        <dbReference type="Pfam" id="PF08241"/>
    </source>
</evidence>
<dbReference type="PANTHER" id="PTHR43591">
    <property type="entry name" value="METHYLTRANSFERASE"/>
    <property type="match status" value="1"/>
</dbReference>
<dbReference type="Pfam" id="PF08241">
    <property type="entry name" value="Methyltransf_11"/>
    <property type="match status" value="1"/>
</dbReference>